<dbReference type="AlphaFoldDB" id="V2Q123"/>
<dbReference type="NCBIfam" id="TIGR00054">
    <property type="entry name" value="RIP metalloprotease RseP"/>
    <property type="match status" value="1"/>
</dbReference>
<reference evidence="12" key="2">
    <citation type="submission" date="2022-05" db="EMBL/GenBank/DDBJ databases">
        <authorList>
            <person name="Proctor A.L."/>
            <person name="Phillips G.J."/>
            <person name="Wannemuehler M.J."/>
        </authorList>
    </citation>
    <scope>NUCLEOTIDE SEQUENCE</scope>
    <source>
        <strain evidence="12">ASF457</strain>
    </source>
</reference>
<keyword evidence="11" id="KW-0479">Metal-binding</keyword>
<accession>V2Q123</accession>
<evidence type="ECO:0000256" key="3">
    <source>
        <dbReference type="ARBA" id="ARBA00007931"/>
    </source>
</evidence>
<evidence type="ECO:0000256" key="4">
    <source>
        <dbReference type="ARBA" id="ARBA00022670"/>
    </source>
</evidence>
<dbReference type="EMBL" id="CP097562">
    <property type="protein sequence ID" value="USF24077.1"/>
    <property type="molecule type" value="Genomic_DNA"/>
</dbReference>
<feature type="transmembrane region" description="Helical" evidence="11">
    <location>
        <begin position="98"/>
        <end position="120"/>
    </location>
</feature>
<comment type="similarity">
    <text evidence="3 11">Belongs to the peptidase M50B family.</text>
</comment>
<dbReference type="PANTHER" id="PTHR42837:SF2">
    <property type="entry name" value="MEMBRANE METALLOPROTEASE ARASP2, CHLOROPLASTIC-RELATED"/>
    <property type="match status" value="1"/>
</dbReference>
<dbReference type="InterPro" id="IPR001478">
    <property type="entry name" value="PDZ"/>
</dbReference>
<evidence type="ECO:0000256" key="10">
    <source>
        <dbReference type="ARBA" id="ARBA00023136"/>
    </source>
</evidence>
<dbReference type="PROSITE" id="PS50106">
    <property type="entry name" value="PDZ"/>
    <property type="match status" value="2"/>
</dbReference>
<reference evidence="12" key="3">
    <citation type="submission" date="2022-06" db="EMBL/GenBank/DDBJ databases">
        <title>Resources to Facilitate Use of the Altered Schaedler Flora (ASF) Mouse Model to Study Microbiome Function.</title>
        <authorList>
            <person name="Proctor A."/>
            <person name="Parvinroo S."/>
            <person name="Richie T."/>
            <person name="Jia X."/>
            <person name="Lee S.T.M."/>
            <person name="Karp P.D."/>
            <person name="Paley S."/>
            <person name="Kostic A.D."/>
            <person name="Pierre J.F."/>
            <person name="Wannemuehler M.J."/>
            <person name="Phillips G.J."/>
        </authorList>
    </citation>
    <scope>NUCLEOTIDE SEQUENCE</scope>
    <source>
        <strain evidence="12">ASF457</strain>
    </source>
</reference>
<keyword evidence="10 11" id="KW-0472">Membrane</keyword>
<dbReference type="InterPro" id="IPR036034">
    <property type="entry name" value="PDZ_sf"/>
</dbReference>
<reference evidence="12" key="1">
    <citation type="journal article" date="2014" name="Genome Announc.">
        <title>Draft genome sequences of the altered schaedler flora, a defined bacterial community from gnotobiotic mice.</title>
        <authorList>
            <person name="Wannemuehler M.J."/>
            <person name="Overstreet A.M."/>
            <person name="Ward D.V."/>
            <person name="Phillips G.J."/>
        </authorList>
    </citation>
    <scope>NUCLEOTIDE SEQUENCE</scope>
    <source>
        <strain evidence="12">ASF457</strain>
    </source>
</reference>
<keyword evidence="8 11" id="KW-1133">Transmembrane helix</keyword>
<dbReference type="GO" id="GO:0046872">
    <property type="term" value="F:metal ion binding"/>
    <property type="evidence" value="ECO:0007669"/>
    <property type="project" value="UniProtKB-KW"/>
</dbReference>
<dbReference type="InterPro" id="IPR008915">
    <property type="entry name" value="Peptidase_M50"/>
</dbReference>
<dbReference type="CDD" id="cd23081">
    <property type="entry name" value="cpPDZ_EcRseP-like"/>
    <property type="match status" value="2"/>
</dbReference>
<evidence type="ECO:0000256" key="7">
    <source>
        <dbReference type="ARBA" id="ARBA00022833"/>
    </source>
</evidence>
<keyword evidence="4" id="KW-0645">Protease</keyword>
<keyword evidence="13" id="KW-1185">Reference proteome</keyword>
<keyword evidence="9 11" id="KW-0482">Metalloprotease</keyword>
<dbReference type="KEGG" id="msch:N508_001152"/>
<evidence type="ECO:0000256" key="11">
    <source>
        <dbReference type="RuleBase" id="RU362031"/>
    </source>
</evidence>
<gene>
    <name evidence="12" type="ORF">N508_001152</name>
</gene>
<dbReference type="Pfam" id="PF02163">
    <property type="entry name" value="Peptidase_M50"/>
    <property type="match status" value="1"/>
</dbReference>
<dbReference type="SMART" id="SM00228">
    <property type="entry name" value="PDZ"/>
    <property type="match status" value="2"/>
</dbReference>
<evidence type="ECO:0000313" key="13">
    <source>
        <dbReference type="Proteomes" id="UP000017429"/>
    </source>
</evidence>
<sequence length="443" mass="48011">MNILIAVIVLGVLVFVHEFGHFIVAKWANVYVEKFSIGFGPVLLRKKYGETEYVLSALPLGGYVKMYGEQNDDEPGLENYDTTKEGRSFKDKSGWHKAAIVFAGPLFNVIFAILIFWGLYMTGIPSYSAVIGTVEYGSVAENAGLKAGDRIVAVDNEKIRSWNEFVSIIADKPNEKVTITLSDNRQINLTIGEKEVADIFGDKEKIGSIGASLQIDAVIGEVMPNMAAAEAGLLKGDKILSINGEEILSWNDSADLIRSKPGQELMVIVERQGKELPFKLTPKPTEQGSGENKKTVGLIGIAPIDGDINVRYGPVDAMVMGLEKSYELTKIIYLGFAKLVQREIPADSLGGPILIVETAAQSAESGFSALLIFMAAISINLAVFNLLPIPVLDGGQLAIIGAEGIMGRPLGEKALGAFQMFGLLVIISLMVFAFYNDIMRLIK</sequence>
<dbReference type="PANTHER" id="PTHR42837">
    <property type="entry name" value="REGULATOR OF SIGMA-E PROTEASE RSEP"/>
    <property type="match status" value="1"/>
</dbReference>
<evidence type="ECO:0000256" key="8">
    <source>
        <dbReference type="ARBA" id="ARBA00022989"/>
    </source>
</evidence>
<keyword evidence="5 11" id="KW-0812">Transmembrane</keyword>
<dbReference type="Proteomes" id="UP000017429">
    <property type="component" value="Chromosome"/>
</dbReference>
<feature type="transmembrane region" description="Helical" evidence="11">
    <location>
        <begin position="367"/>
        <end position="387"/>
    </location>
</feature>
<keyword evidence="6 11" id="KW-0378">Hydrolase</keyword>
<dbReference type="OrthoDB" id="9782003at2"/>
<feature type="transmembrane region" description="Helical" evidence="11">
    <location>
        <begin position="416"/>
        <end position="435"/>
    </location>
</feature>
<evidence type="ECO:0000256" key="1">
    <source>
        <dbReference type="ARBA" id="ARBA00001947"/>
    </source>
</evidence>
<dbReference type="Gene3D" id="2.30.42.10">
    <property type="match status" value="2"/>
</dbReference>
<dbReference type="GO" id="GO:0006508">
    <property type="term" value="P:proteolysis"/>
    <property type="evidence" value="ECO:0007669"/>
    <property type="project" value="UniProtKB-KW"/>
</dbReference>
<dbReference type="Pfam" id="PF17820">
    <property type="entry name" value="PDZ_6"/>
    <property type="match status" value="2"/>
</dbReference>
<dbReference type="SUPFAM" id="SSF50156">
    <property type="entry name" value="PDZ domain-like"/>
    <property type="match status" value="2"/>
</dbReference>
<comment type="cofactor">
    <cofactor evidence="1 11">
        <name>Zn(2+)</name>
        <dbReference type="ChEBI" id="CHEBI:29105"/>
    </cofactor>
</comment>
<evidence type="ECO:0000256" key="9">
    <source>
        <dbReference type="ARBA" id="ARBA00023049"/>
    </source>
</evidence>
<dbReference type="RefSeq" id="WP_023275447.1">
    <property type="nucleotide sequence ID" value="NZ_CP097562.1"/>
</dbReference>
<dbReference type="GO" id="GO:0004222">
    <property type="term" value="F:metalloendopeptidase activity"/>
    <property type="evidence" value="ECO:0007669"/>
    <property type="project" value="InterPro"/>
</dbReference>
<comment type="subcellular location">
    <subcellularLocation>
        <location evidence="2">Membrane</location>
        <topology evidence="2">Multi-pass membrane protein</topology>
    </subcellularLocation>
</comment>
<dbReference type="InterPro" id="IPR041489">
    <property type="entry name" value="PDZ_6"/>
</dbReference>
<evidence type="ECO:0000256" key="2">
    <source>
        <dbReference type="ARBA" id="ARBA00004141"/>
    </source>
</evidence>
<dbReference type="GO" id="GO:0016020">
    <property type="term" value="C:membrane"/>
    <property type="evidence" value="ECO:0007669"/>
    <property type="project" value="UniProtKB-SubCell"/>
</dbReference>
<evidence type="ECO:0000313" key="12">
    <source>
        <dbReference type="EMBL" id="USF24077.1"/>
    </source>
</evidence>
<dbReference type="eggNOG" id="COG0750">
    <property type="taxonomic scope" value="Bacteria"/>
</dbReference>
<evidence type="ECO:0000256" key="6">
    <source>
        <dbReference type="ARBA" id="ARBA00022801"/>
    </source>
</evidence>
<protein>
    <recommendedName>
        <fullName evidence="11">Zinc metalloprotease</fullName>
        <ecNumber evidence="11">3.4.24.-</ecNumber>
    </recommendedName>
</protein>
<dbReference type="CDD" id="cd06163">
    <property type="entry name" value="S2P-M50_PDZ_RseP-like"/>
    <property type="match status" value="2"/>
</dbReference>
<organism evidence="12 13">
    <name type="scientific">Mucispirillum schaedleri ASF457</name>
    <dbReference type="NCBI Taxonomy" id="1379858"/>
    <lineage>
        <taxon>Bacteria</taxon>
        <taxon>Pseudomonadati</taxon>
        <taxon>Deferribacterota</taxon>
        <taxon>Deferribacteres</taxon>
        <taxon>Deferribacterales</taxon>
        <taxon>Mucispirillaceae</taxon>
        <taxon>Mucispirillum</taxon>
    </lineage>
</organism>
<dbReference type="InterPro" id="IPR004387">
    <property type="entry name" value="Pept_M50_Zn"/>
</dbReference>
<evidence type="ECO:0000256" key="5">
    <source>
        <dbReference type="ARBA" id="ARBA00022692"/>
    </source>
</evidence>
<proteinExistence type="inferred from homology"/>
<dbReference type="EC" id="3.4.24.-" evidence="11"/>
<keyword evidence="7 11" id="KW-0862">Zinc</keyword>
<name>V2Q123_9BACT</name>